<proteinExistence type="predicted"/>
<accession>A0A371EYY7</accession>
<dbReference type="Pfam" id="PF24626">
    <property type="entry name" value="SH3_Tf2-1"/>
    <property type="match status" value="1"/>
</dbReference>
<feature type="region of interest" description="Disordered" evidence="1">
    <location>
        <begin position="97"/>
        <end position="134"/>
    </location>
</feature>
<comment type="caution">
    <text evidence="3">The sequence shown here is derived from an EMBL/GenBank/DDBJ whole genome shotgun (WGS) entry which is preliminary data.</text>
</comment>
<organism evidence="3 4">
    <name type="scientific">Mucuna pruriens</name>
    <name type="common">Velvet bean</name>
    <name type="synonym">Dolichos pruriens</name>
    <dbReference type="NCBI Taxonomy" id="157652"/>
    <lineage>
        <taxon>Eukaryota</taxon>
        <taxon>Viridiplantae</taxon>
        <taxon>Streptophyta</taxon>
        <taxon>Embryophyta</taxon>
        <taxon>Tracheophyta</taxon>
        <taxon>Spermatophyta</taxon>
        <taxon>Magnoliopsida</taxon>
        <taxon>eudicotyledons</taxon>
        <taxon>Gunneridae</taxon>
        <taxon>Pentapetalae</taxon>
        <taxon>rosids</taxon>
        <taxon>fabids</taxon>
        <taxon>Fabales</taxon>
        <taxon>Fabaceae</taxon>
        <taxon>Papilionoideae</taxon>
        <taxon>50 kb inversion clade</taxon>
        <taxon>NPAAA clade</taxon>
        <taxon>indigoferoid/millettioid clade</taxon>
        <taxon>Phaseoleae</taxon>
        <taxon>Mucuna</taxon>
    </lineage>
</organism>
<protein>
    <recommendedName>
        <fullName evidence="2">Tf2-1-like SH3-like domain-containing protein</fullName>
    </recommendedName>
</protein>
<dbReference type="AlphaFoldDB" id="A0A371EYY7"/>
<dbReference type="EMBL" id="QJKJ01011413">
    <property type="protein sequence ID" value="RDX71248.1"/>
    <property type="molecule type" value="Genomic_DNA"/>
</dbReference>
<gene>
    <name evidence="3" type="ORF">CR513_49430</name>
</gene>
<reference evidence="3" key="1">
    <citation type="submission" date="2018-05" db="EMBL/GenBank/DDBJ databases">
        <title>Draft genome of Mucuna pruriens seed.</title>
        <authorList>
            <person name="Nnadi N.E."/>
            <person name="Vos R."/>
            <person name="Hasami M.H."/>
            <person name="Devisetty U.K."/>
            <person name="Aguiy J.C."/>
        </authorList>
    </citation>
    <scope>NUCLEOTIDE SEQUENCE [LARGE SCALE GENOMIC DNA]</scope>
    <source>
        <strain evidence="3">JCA_2017</strain>
    </source>
</reference>
<dbReference type="OrthoDB" id="8052569at2759"/>
<feature type="non-terminal residue" evidence="3">
    <location>
        <position position="1"/>
    </location>
</feature>
<evidence type="ECO:0000313" key="3">
    <source>
        <dbReference type="EMBL" id="RDX71248.1"/>
    </source>
</evidence>
<evidence type="ECO:0000313" key="4">
    <source>
        <dbReference type="Proteomes" id="UP000257109"/>
    </source>
</evidence>
<name>A0A371EYY7_MUCPR</name>
<dbReference type="InterPro" id="IPR056924">
    <property type="entry name" value="SH3_Tf2-1"/>
</dbReference>
<feature type="domain" description="Tf2-1-like SH3-like" evidence="2">
    <location>
        <begin position="50"/>
        <end position="84"/>
    </location>
</feature>
<dbReference type="Proteomes" id="UP000257109">
    <property type="component" value="Unassembled WGS sequence"/>
</dbReference>
<evidence type="ECO:0000259" key="2">
    <source>
        <dbReference type="Pfam" id="PF24626"/>
    </source>
</evidence>
<keyword evidence="4" id="KW-1185">Reference proteome</keyword>
<feature type="compositionally biased region" description="Basic and acidic residues" evidence="1">
    <location>
        <begin position="123"/>
        <end position="134"/>
    </location>
</feature>
<evidence type="ECO:0000256" key="1">
    <source>
        <dbReference type="SAM" id="MobiDB-lite"/>
    </source>
</evidence>
<sequence>MPMTRNQASSMNEEELRIAHIKEYAAKARVARRYGQRVIHRDFKVRDLVLRKVTLRAKNNKLMPKWKGPFKIVESVGRGAYRLEHLDNRRIPRTWNAQNEGSWERNDLSKLQNQKRTAIKTDPGSKERKLQDPK</sequence>